<dbReference type="OMA" id="LAHMRPR"/>
<dbReference type="PANTHER" id="PTHR36562:SF5">
    <property type="entry name" value="SERINE_ARGININE REPETITIVE MATRIX 2"/>
    <property type="match status" value="1"/>
</dbReference>
<dbReference type="KEGG" id="mis:MICPUN_80268"/>
<dbReference type="InterPro" id="IPR051372">
    <property type="entry name" value="CWC21"/>
</dbReference>
<keyword evidence="10" id="KW-1185">Reference proteome</keyword>
<gene>
    <name evidence="9" type="ORF">MICPUN_80268</name>
</gene>
<dbReference type="Gene3D" id="6.10.140.420">
    <property type="match status" value="1"/>
</dbReference>
<accession>C1E0S9</accession>
<dbReference type="PANTHER" id="PTHR36562">
    <property type="entry name" value="SERINE/ARGININE REPETITIVE MATRIX 2"/>
    <property type="match status" value="1"/>
</dbReference>
<dbReference type="AlphaFoldDB" id="C1E0S9"/>
<dbReference type="SMART" id="SM01115">
    <property type="entry name" value="cwf21"/>
    <property type="match status" value="1"/>
</dbReference>
<evidence type="ECO:0000259" key="8">
    <source>
        <dbReference type="SMART" id="SM01115"/>
    </source>
</evidence>
<dbReference type="CDD" id="cd21373">
    <property type="entry name" value="cwf21_SRRM2-like"/>
    <property type="match status" value="1"/>
</dbReference>
<feature type="compositionally biased region" description="Basic and acidic residues" evidence="7">
    <location>
        <begin position="97"/>
        <end position="116"/>
    </location>
</feature>
<feature type="compositionally biased region" description="Basic and acidic residues" evidence="7">
    <location>
        <begin position="123"/>
        <end position="203"/>
    </location>
</feature>
<dbReference type="OrthoDB" id="10267305at2759"/>
<dbReference type="GO" id="GO:0005681">
    <property type="term" value="C:spliceosomal complex"/>
    <property type="evidence" value="ECO:0007669"/>
    <property type="project" value="UniProtKB-KW"/>
</dbReference>
<reference evidence="9 10" key="1">
    <citation type="journal article" date="2009" name="Science">
        <title>Green evolution and dynamic adaptations revealed by genomes of the marine picoeukaryotes Micromonas.</title>
        <authorList>
            <person name="Worden A.Z."/>
            <person name="Lee J.H."/>
            <person name="Mock T."/>
            <person name="Rouze P."/>
            <person name="Simmons M.P."/>
            <person name="Aerts A.L."/>
            <person name="Allen A.E."/>
            <person name="Cuvelier M.L."/>
            <person name="Derelle E."/>
            <person name="Everett M.V."/>
            <person name="Foulon E."/>
            <person name="Grimwood J."/>
            <person name="Gundlach H."/>
            <person name="Henrissat B."/>
            <person name="Napoli C."/>
            <person name="McDonald S.M."/>
            <person name="Parker M.S."/>
            <person name="Rombauts S."/>
            <person name="Salamov A."/>
            <person name="Von Dassow P."/>
            <person name="Badger J.H."/>
            <person name="Coutinho P.M."/>
            <person name="Demir E."/>
            <person name="Dubchak I."/>
            <person name="Gentemann C."/>
            <person name="Eikrem W."/>
            <person name="Gready J.E."/>
            <person name="John U."/>
            <person name="Lanier W."/>
            <person name="Lindquist E.A."/>
            <person name="Lucas S."/>
            <person name="Mayer K.F."/>
            <person name="Moreau H."/>
            <person name="Not F."/>
            <person name="Otillar R."/>
            <person name="Panaud O."/>
            <person name="Pangilinan J."/>
            <person name="Paulsen I."/>
            <person name="Piegu B."/>
            <person name="Poliakov A."/>
            <person name="Robbens S."/>
            <person name="Schmutz J."/>
            <person name="Toulza E."/>
            <person name="Wyss T."/>
            <person name="Zelensky A."/>
            <person name="Zhou K."/>
            <person name="Armbrust E.V."/>
            <person name="Bhattacharya D."/>
            <person name="Goodenough U.W."/>
            <person name="Van de Peer Y."/>
            <person name="Grigoriev I.V."/>
        </authorList>
    </citation>
    <scope>NUCLEOTIDE SEQUENCE [LARGE SCALE GENOMIC DNA]</scope>
    <source>
        <strain evidence="10">RCC299 / NOUM17</strain>
    </source>
</reference>
<keyword evidence="5" id="KW-0508">mRNA splicing</keyword>
<dbReference type="eggNOG" id="KOG1869">
    <property type="taxonomic scope" value="Eukaryota"/>
</dbReference>
<evidence type="ECO:0000313" key="9">
    <source>
        <dbReference type="EMBL" id="ACO62055.1"/>
    </source>
</evidence>
<evidence type="ECO:0000256" key="5">
    <source>
        <dbReference type="ARBA" id="ARBA00023187"/>
    </source>
</evidence>
<dbReference type="InParanoid" id="C1E0S9"/>
<evidence type="ECO:0000256" key="1">
    <source>
        <dbReference type="ARBA" id="ARBA00004123"/>
    </source>
</evidence>
<comment type="similarity">
    <text evidence="2">Belongs to the CWC21 family.</text>
</comment>
<dbReference type="Proteomes" id="UP000002009">
    <property type="component" value="Chromosome 3"/>
</dbReference>
<evidence type="ECO:0000256" key="7">
    <source>
        <dbReference type="SAM" id="MobiDB-lite"/>
    </source>
</evidence>
<name>C1E0S9_MICCC</name>
<keyword evidence="6" id="KW-0539">Nucleus</keyword>
<feature type="non-terminal residue" evidence="9">
    <location>
        <position position="203"/>
    </location>
</feature>
<sequence>MSYNGIGLQTTRGSGTNGYVQTNKFHRSASRLQRTEWRDLKDIHGAGPKSNKPNEEILAHQRKREIEVKLAQLEDDLEEKGVDAEEIAERLKEARVKFEREAERKSGPGPADDTHAIARRKAEKMESLRRAFGITREHAEEREGEAFDQDLQAKIRDQKRADREEEMRQREERRVKEQRRREKERKRAEKERKEAEKVRKKEE</sequence>
<evidence type="ECO:0000256" key="3">
    <source>
        <dbReference type="ARBA" id="ARBA00022664"/>
    </source>
</evidence>
<organism evidence="9 10">
    <name type="scientific">Micromonas commoda (strain RCC299 / NOUM17 / CCMP2709)</name>
    <name type="common">Picoplanktonic green alga</name>
    <dbReference type="NCBI Taxonomy" id="296587"/>
    <lineage>
        <taxon>Eukaryota</taxon>
        <taxon>Viridiplantae</taxon>
        <taxon>Chlorophyta</taxon>
        <taxon>Mamiellophyceae</taxon>
        <taxon>Mamiellales</taxon>
        <taxon>Mamiellaceae</taxon>
        <taxon>Micromonas</taxon>
    </lineage>
</organism>
<dbReference type="GO" id="GO:0006397">
    <property type="term" value="P:mRNA processing"/>
    <property type="evidence" value="ECO:0007669"/>
    <property type="project" value="UniProtKB-KW"/>
</dbReference>
<dbReference type="GO" id="GO:0008380">
    <property type="term" value="P:RNA splicing"/>
    <property type="evidence" value="ECO:0007669"/>
    <property type="project" value="UniProtKB-KW"/>
</dbReference>
<dbReference type="RefSeq" id="XP_002500797.1">
    <property type="nucleotide sequence ID" value="XM_002500751.1"/>
</dbReference>
<dbReference type="STRING" id="296587.C1E0S9"/>
<dbReference type="InterPro" id="IPR013170">
    <property type="entry name" value="mRNA_splic_Cwf21_dom"/>
</dbReference>
<protein>
    <recommendedName>
        <fullName evidence="8">CWF21 domain-containing protein</fullName>
    </recommendedName>
</protein>
<dbReference type="Pfam" id="PF08312">
    <property type="entry name" value="cwf21"/>
    <property type="match status" value="1"/>
</dbReference>
<feature type="domain" description="CWF21" evidence="8">
    <location>
        <begin position="58"/>
        <end position="103"/>
    </location>
</feature>
<evidence type="ECO:0000256" key="6">
    <source>
        <dbReference type="ARBA" id="ARBA00023242"/>
    </source>
</evidence>
<dbReference type="GeneID" id="8241544"/>
<evidence type="ECO:0000256" key="4">
    <source>
        <dbReference type="ARBA" id="ARBA00022728"/>
    </source>
</evidence>
<evidence type="ECO:0000256" key="2">
    <source>
        <dbReference type="ARBA" id="ARBA00005954"/>
    </source>
</evidence>
<keyword evidence="3" id="KW-0507">mRNA processing</keyword>
<feature type="region of interest" description="Disordered" evidence="7">
    <location>
        <begin position="1"/>
        <end position="20"/>
    </location>
</feature>
<dbReference type="EMBL" id="CP001324">
    <property type="protein sequence ID" value="ACO62055.1"/>
    <property type="molecule type" value="Genomic_DNA"/>
</dbReference>
<comment type="subcellular location">
    <subcellularLocation>
        <location evidence="1">Nucleus</location>
    </subcellularLocation>
</comment>
<feature type="region of interest" description="Disordered" evidence="7">
    <location>
        <begin position="97"/>
        <end position="203"/>
    </location>
</feature>
<keyword evidence="4" id="KW-0747">Spliceosome</keyword>
<proteinExistence type="inferred from homology"/>
<evidence type="ECO:0000313" key="10">
    <source>
        <dbReference type="Proteomes" id="UP000002009"/>
    </source>
</evidence>